<evidence type="ECO:0000313" key="1">
    <source>
        <dbReference type="EMBL" id="MTG99295.1"/>
    </source>
</evidence>
<dbReference type="Proteomes" id="UP000438760">
    <property type="component" value="Unassembled WGS sequence"/>
</dbReference>
<reference evidence="1 2" key="1">
    <citation type="submission" date="2019-11" db="EMBL/GenBank/DDBJ databases">
        <title>Genome of Strain BIT-d1.</title>
        <authorList>
            <person name="Yang Y."/>
        </authorList>
    </citation>
    <scope>NUCLEOTIDE SEQUENCE [LARGE SCALE GENOMIC DNA]</scope>
    <source>
        <strain evidence="1 2">BIT-d1</strain>
    </source>
</reference>
<evidence type="ECO:0000313" key="2">
    <source>
        <dbReference type="Proteomes" id="UP000438760"/>
    </source>
</evidence>
<keyword evidence="2" id="KW-1185">Reference proteome</keyword>
<comment type="caution">
    <text evidence="1">The sequence shown here is derived from an EMBL/GenBank/DDBJ whole genome shotgun (WGS) entry which is preliminary data.</text>
</comment>
<protein>
    <submittedName>
        <fullName evidence="1">Uncharacterized protein</fullName>
    </submittedName>
</protein>
<proteinExistence type="predicted"/>
<dbReference type="RefSeq" id="WP_155093293.1">
    <property type="nucleotide sequence ID" value="NZ_CP102754.1"/>
</dbReference>
<dbReference type="EMBL" id="WMJX01000058">
    <property type="protein sequence ID" value="MTG99295.1"/>
    <property type="molecule type" value="Genomic_DNA"/>
</dbReference>
<sequence>MQNIERKLKEYLDSSSVTIQEILMVSNIEHPKWEDNSHIIKLAIEQILQPVGALPDEYVYSYVGMHLKIPVVGKRHSIGFIVTNLRVLVQGDVSFVGRNTGALGYQFTQNQDAKELFNKVWNDFTVKFKLDIPKEQLKAMQVALREVIQIILPEIQSLNILPDEVKKATTIKGRIMELGIKSELKPFEDNKKNFVKFMDKYHVADVLYGVVMKPLLASPYGLVITPTGITSRDLMEECVSSTWEEIKDNPARMGSKEDMILIGEKEHFIANVEKSTTPAMVVLLNEIANSEIAL</sequence>
<dbReference type="OrthoDB" id="1409967at2"/>
<organism evidence="1 2">
    <name type="scientific">Myroides albus</name>
    <dbReference type="NCBI Taxonomy" id="2562892"/>
    <lineage>
        <taxon>Bacteria</taxon>
        <taxon>Pseudomonadati</taxon>
        <taxon>Bacteroidota</taxon>
        <taxon>Flavobacteriia</taxon>
        <taxon>Flavobacteriales</taxon>
        <taxon>Flavobacteriaceae</taxon>
        <taxon>Myroides</taxon>
    </lineage>
</organism>
<gene>
    <name evidence="1" type="ORF">GJV76_14390</name>
</gene>
<name>A0A6I3LTJ3_9FLAO</name>
<dbReference type="AlphaFoldDB" id="A0A6I3LTJ3"/>
<accession>A0A6I3LTJ3</accession>